<proteinExistence type="predicted"/>
<feature type="transmembrane region" description="Helical" evidence="1">
    <location>
        <begin position="32"/>
        <end position="52"/>
    </location>
</feature>
<dbReference type="Proteomes" id="UP000561726">
    <property type="component" value="Unassembled WGS sequence"/>
</dbReference>
<dbReference type="Proteomes" id="UP000029864">
    <property type="component" value="Unassembled WGS sequence"/>
</dbReference>
<accession>A0A099JTM9</accession>
<dbReference type="STRING" id="1001240.GY21_02165"/>
<name>A0A099JTM9_9MICO</name>
<evidence type="ECO:0000313" key="3">
    <source>
        <dbReference type="EMBL" id="MBB5639696.1"/>
    </source>
</evidence>
<gene>
    <name evidence="3" type="ORF">BJ997_000244</name>
    <name evidence="2" type="ORF">GY21_02165</name>
</gene>
<dbReference type="RefSeq" id="WP_035834920.1">
    <property type="nucleotide sequence ID" value="NZ_JACHBQ010000001.1"/>
</dbReference>
<evidence type="ECO:0000313" key="2">
    <source>
        <dbReference type="EMBL" id="KGJ80798.1"/>
    </source>
</evidence>
<evidence type="ECO:0000313" key="5">
    <source>
        <dbReference type="Proteomes" id="UP000561726"/>
    </source>
</evidence>
<evidence type="ECO:0000256" key="1">
    <source>
        <dbReference type="SAM" id="Phobius"/>
    </source>
</evidence>
<keyword evidence="1" id="KW-0472">Membrane</keyword>
<keyword evidence="4" id="KW-1185">Reference proteome</keyword>
<feature type="transmembrane region" description="Helical" evidence="1">
    <location>
        <begin position="59"/>
        <end position="84"/>
    </location>
</feature>
<sequence>MSGQWNSIVAVWVLAVVGATLTGAFARAGETLAGVGLTLAGCTLITLCLQLATGRKEGYVIRVTASIVGAVIVLSTATVVFAAVGLA</sequence>
<dbReference type="OrthoDB" id="5124217at2"/>
<keyword evidence="1" id="KW-0812">Transmembrane</keyword>
<reference evidence="3 5" key="2">
    <citation type="submission" date="2020-08" db="EMBL/GenBank/DDBJ databases">
        <title>Sequencing the genomes of 1000 actinobacteria strains.</title>
        <authorList>
            <person name="Klenk H.-P."/>
        </authorList>
    </citation>
    <scope>NUCLEOTIDE SEQUENCE [LARGE SCALE GENOMIC DNA]</scope>
    <source>
        <strain evidence="3 5">DSM 21065</strain>
    </source>
</reference>
<feature type="transmembrane region" description="Helical" evidence="1">
    <location>
        <begin position="7"/>
        <end position="26"/>
    </location>
</feature>
<keyword evidence="1" id="KW-1133">Transmembrane helix</keyword>
<organism evidence="2 4">
    <name type="scientific">Cryobacterium roopkundense</name>
    <dbReference type="NCBI Taxonomy" id="1001240"/>
    <lineage>
        <taxon>Bacteria</taxon>
        <taxon>Bacillati</taxon>
        <taxon>Actinomycetota</taxon>
        <taxon>Actinomycetes</taxon>
        <taxon>Micrococcales</taxon>
        <taxon>Microbacteriaceae</taxon>
        <taxon>Cryobacterium</taxon>
    </lineage>
</organism>
<dbReference type="EMBL" id="JPXF01000005">
    <property type="protein sequence ID" value="KGJ80798.1"/>
    <property type="molecule type" value="Genomic_DNA"/>
</dbReference>
<comment type="caution">
    <text evidence="2">The sequence shown here is derived from an EMBL/GenBank/DDBJ whole genome shotgun (WGS) entry which is preliminary data.</text>
</comment>
<evidence type="ECO:0000313" key="4">
    <source>
        <dbReference type="Proteomes" id="UP000029864"/>
    </source>
</evidence>
<reference evidence="2 4" key="1">
    <citation type="submission" date="2014-08" db="EMBL/GenBank/DDBJ databases">
        <authorList>
            <person name="Sisinthy S."/>
        </authorList>
    </citation>
    <scope>NUCLEOTIDE SEQUENCE [LARGE SCALE GENOMIC DNA]</scope>
    <source>
        <strain evidence="2 4">RuG17</strain>
    </source>
</reference>
<dbReference type="AlphaFoldDB" id="A0A099JTM9"/>
<protein>
    <submittedName>
        <fullName evidence="2">Uncharacterized protein</fullName>
    </submittedName>
</protein>
<dbReference type="EMBL" id="JACHBQ010000001">
    <property type="protein sequence ID" value="MBB5639696.1"/>
    <property type="molecule type" value="Genomic_DNA"/>
</dbReference>